<proteinExistence type="inferred from homology"/>
<dbReference type="Proteomes" id="UP000675881">
    <property type="component" value="Chromosome 6"/>
</dbReference>
<dbReference type="GO" id="GO:0032878">
    <property type="term" value="P:regulation of establishment or maintenance of cell polarity"/>
    <property type="evidence" value="ECO:0007669"/>
    <property type="project" value="TreeGrafter"/>
</dbReference>
<dbReference type="GO" id="GO:0019905">
    <property type="term" value="F:syntaxin binding"/>
    <property type="evidence" value="ECO:0007669"/>
    <property type="project" value="TreeGrafter"/>
</dbReference>
<dbReference type="GO" id="GO:0005096">
    <property type="term" value="F:GTPase activator activity"/>
    <property type="evidence" value="ECO:0007669"/>
    <property type="project" value="TreeGrafter"/>
</dbReference>
<dbReference type="GO" id="GO:0006893">
    <property type="term" value="P:Golgi to plasma membrane transport"/>
    <property type="evidence" value="ECO:0007669"/>
    <property type="project" value="TreeGrafter"/>
</dbReference>
<evidence type="ECO:0000313" key="4">
    <source>
        <dbReference type="Proteomes" id="UP000675881"/>
    </source>
</evidence>
<dbReference type="SMART" id="SM00320">
    <property type="entry name" value="WD40"/>
    <property type="match status" value="5"/>
</dbReference>
<gene>
    <name evidence="3" type="ORF">LSAA_11197</name>
</gene>
<dbReference type="Gene3D" id="2.130.10.10">
    <property type="entry name" value="YVTN repeat-like/Quinoprotein amine dehydrogenase"/>
    <property type="match status" value="2"/>
</dbReference>
<evidence type="ECO:0000256" key="2">
    <source>
        <dbReference type="ARBA" id="ARBA00022483"/>
    </source>
</evidence>
<reference evidence="3" key="1">
    <citation type="submission" date="2021-02" db="EMBL/GenBank/DDBJ databases">
        <authorList>
            <person name="Bekaert M."/>
        </authorList>
    </citation>
    <scope>NUCLEOTIDE SEQUENCE</scope>
    <source>
        <strain evidence="3">IoA-00</strain>
    </source>
</reference>
<dbReference type="AlphaFoldDB" id="A0A7R8HAK3"/>
<dbReference type="SUPFAM" id="SSF50978">
    <property type="entry name" value="WD40 repeat-like"/>
    <property type="match status" value="1"/>
</dbReference>
<dbReference type="GO" id="GO:0008593">
    <property type="term" value="P:regulation of Notch signaling pathway"/>
    <property type="evidence" value="ECO:0007669"/>
    <property type="project" value="TreeGrafter"/>
</dbReference>
<keyword evidence="2" id="KW-0268">Exocytosis</keyword>
<name>A0A7R8HAK3_LEPSM</name>
<dbReference type="GO" id="GO:0006887">
    <property type="term" value="P:exocytosis"/>
    <property type="evidence" value="ECO:0007669"/>
    <property type="project" value="UniProtKB-KW"/>
</dbReference>
<keyword evidence="4" id="KW-1185">Reference proteome</keyword>
<accession>A0A7R8HAK3</accession>
<dbReference type="OrthoDB" id="19944at2759"/>
<dbReference type="GO" id="GO:0045159">
    <property type="term" value="F:myosin II binding"/>
    <property type="evidence" value="ECO:0007669"/>
    <property type="project" value="TreeGrafter"/>
</dbReference>
<evidence type="ECO:0000256" key="1">
    <source>
        <dbReference type="ARBA" id="ARBA00008070"/>
    </source>
</evidence>
<dbReference type="GO" id="GO:0005886">
    <property type="term" value="C:plasma membrane"/>
    <property type="evidence" value="ECO:0007669"/>
    <property type="project" value="TreeGrafter"/>
</dbReference>
<dbReference type="GO" id="GO:0030866">
    <property type="term" value="P:cortical actin cytoskeleton organization"/>
    <property type="evidence" value="ECO:0007669"/>
    <property type="project" value="TreeGrafter"/>
</dbReference>
<sequence>MLKFIWGKGTQPVNPERAKLQKELFAFQKTIHHGFPHKPTSLAWDPELKLLAIGTKKGDIRVYGRPGVEFYGNHATDSPVTKLIFLPGQARIVSLTDDNVLHYWEINGTTLSEKKKAGLEGRLKRISCLELDSKKRILVGTEGGNIYMVNLRRFNFDEQIIYQDIVIANCNNDDFKINPGPTESIIVDPTNPEKILIGYARGLIVLWDRTTATADQSFVANQQLECLAWRNDGSEFISAHNDGTYIVWSRNKGNEAPNMPYGPYPCKAITRFHWFHQNGTPLMIFFGWNATC</sequence>
<organism evidence="3 4">
    <name type="scientific">Lepeophtheirus salmonis</name>
    <name type="common">Salmon louse</name>
    <name type="synonym">Caligus salmonis</name>
    <dbReference type="NCBI Taxonomy" id="72036"/>
    <lineage>
        <taxon>Eukaryota</taxon>
        <taxon>Metazoa</taxon>
        <taxon>Ecdysozoa</taxon>
        <taxon>Arthropoda</taxon>
        <taxon>Crustacea</taxon>
        <taxon>Multicrustacea</taxon>
        <taxon>Hexanauplia</taxon>
        <taxon>Copepoda</taxon>
        <taxon>Siphonostomatoida</taxon>
        <taxon>Caligidae</taxon>
        <taxon>Lepeophtheirus</taxon>
    </lineage>
</organism>
<evidence type="ECO:0000313" key="3">
    <source>
        <dbReference type="EMBL" id="CAF2972602.1"/>
    </source>
</evidence>
<dbReference type="EMBL" id="HG994585">
    <property type="protein sequence ID" value="CAF2972602.1"/>
    <property type="molecule type" value="Genomic_DNA"/>
</dbReference>
<dbReference type="PANTHER" id="PTHR10241">
    <property type="entry name" value="LETHAL 2 GIANT LARVAE PROTEIN"/>
    <property type="match status" value="1"/>
</dbReference>
<dbReference type="PANTHER" id="PTHR10241:SF29">
    <property type="entry name" value="LETHAL(2) GIANT LARVAE PROTEIN"/>
    <property type="match status" value="1"/>
</dbReference>
<comment type="similarity">
    <text evidence="1">Belongs to the WD repeat L(2)GL family.</text>
</comment>
<dbReference type="InterPro" id="IPR015943">
    <property type="entry name" value="WD40/YVTN_repeat-like_dom_sf"/>
</dbReference>
<protein>
    <submittedName>
        <fullName evidence="3">LLGL</fullName>
    </submittedName>
</protein>
<dbReference type="InterPro" id="IPR001680">
    <property type="entry name" value="WD40_rpt"/>
</dbReference>
<dbReference type="InterPro" id="IPR036322">
    <property type="entry name" value="WD40_repeat_dom_sf"/>
</dbReference>
<dbReference type="GO" id="GO:0051294">
    <property type="term" value="P:establishment of spindle orientation"/>
    <property type="evidence" value="ECO:0007669"/>
    <property type="project" value="TreeGrafter"/>
</dbReference>
<dbReference type="GO" id="GO:0030864">
    <property type="term" value="C:cortical actin cytoskeleton"/>
    <property type="evidence" value="ECO:0007669"/>
    <property type="project" value="TreeGrafter"/>
</dbReference>